<dbReference type="InParanoid" id="A0CLM0"/>
<dbReference type="AlphaFoldDB" id="A0CLM0"/>
<accession>A0CLM0</accession>
<keyword evidence="3" id="KW-0505">Motor protein</keyword>
<name>A0CLM0_PARTE</name>
<dbReference type="InterPro" id="IPR019347">
    <property type="entry name" value="Axonemal_dynein_light_chain"/>
</dbReference>
<comment type="similarity">
    <text evidence="4">Belongs to the inner dynein arm light chain family.</text>
</comment>
<dbReference type="OrthoDB" id="290958at2759"/>
<keyword evidence="7" id="KW-1185">Reference proteome</keyword>
<reference evidence="6 7" key="1">
    <citation type="journal article" date="2006" name="Nature">
        <title>Global trends of whole-genome duplications revealed by the ciliate Paramecium tetraurelia.</title>
        <authorList>
            <consortium name="Genoscope"/>
            <person name="Aury J.-M."/>
            <person name="Jaillon O."/>
            <person name="Duret L."/>
            <person name="Noel B."/>
            <person name="Jubin C."/>
            <person name="Porcel B.M."/>
            <person name="Segurens B."/>
            <person name="Daubin V."/>
            <person name="Anthouard V."/>
            <person name="Aiach N."/>
            <person name="Arnaiz O."/>
            <person name="Billaut A."/>
            <person name="Beisson J."/>
            <person name="Blanc I."/>
            <person name="Bouhouche K."/>
            <person name="Camara F."/>
            <person name="Duharcourt S."/>
            <person name="Guigo R."/>
            <person name="Gogendeau D."/>
            <person name="Katinka M."/>
            <person name="Keller A.-M."/>
            <person name="Kissmehl R."/>
            <person name="Klotz C."/>
            <person name="Koll F."/>
            <person name="Le Moue A."/>
            <person name="Lepere C."/>
            <person name="Malinsky S."/>
            <person name="Nowacki M."/>
            <person name="Nowak J.K."/>
            <person name="Plattner H."/>
            <person name="Poulain J."/>
            <person name="Ruiz F."/>
            <person name="Serrano V."/>
            <person name="Zagulski M."/>
            <person name="Dessen P."/>
            <person name="Betermier M."/>
            <person name="Weissenbach J."/>
            <person name="Scarpelli C."/>
            <person name="Schachter V."/>
            <person name="Sperling L."/>
            <person name="Meyer E."/>
            <person name="Cohen J."/>
            <person name="Wincker P."/>
        </authorList>
    </citation>
    <scope>NUCLEOTIDE SEQUENCE [LARGE SCALE GENOMIC DNA]</scope>
    <source>
        <strain evidence="6 7">Stock d4-2</strain>
    </source>
</reference>
<evidence type="ECO:0008006" key="8">
    <source>
        <dbReference type="Google" id="ProtNLM"/>
    </source>
</evidence>
<dbReference type="EMBL" id="CT868097">
    <property type="protein sequence ID" value="CAK71687.1"/>
    <property type="molecule type" value="Genomic_DNA"/>
</dbReference>
<evidence type="ECO:0000256" key="4">
    <source>
        <dbReference type="ARBA" id="ARBA00038114"/>
    </source>
</evidence>
<keyword evidence="2 5" id="KW-0175">Coiled coil</keyword>
<evidence type="ECO:0000313" key="7">
    <source>
        <dbReference type="Proteomes" id="UP000000600"/>
    </source>
</evidence>
<gene>
    <name evidence="6" type="ORF">GSPATT00008236001</name>
</gene>
<evidence type="ECO:0000256" key="2">
    <source>
        <dbReference type="ARBA" id="ARBA00023054"/>
    </source>
</evidence>
<dbReference type="PANTHER" id="PTHR13183">
    <property type="entry name" value="AXONEMAL INNER ARM DYNEIN LIGHT CHAIN 28"/>
    <property type="match status" value="1"/>
</dbReference>
<dbReference type="STRING" id="5888.A0CLM0"/>
<dbReference type="HOGENOM" id="CLU_072652_1_0_1"/>
<dbReference type="RefSeq" id="XP_001439084.1">
    <property type="nucleotide sequence ID" value="XM_001439047.2"/>
</dbReference>
<dbReference type="eggNOG" id="KOG4001">
    <property type="taxonomic scope" value="Eukaryota"/>
</dbReference>
<feature type="coiled-coil region" evidence="5">
    <location>
        <begin position="169"/>
        <end position="225"/>
    </location>
</feature>
<dbReference type="PANTHER" id="PTHR13183:SF0">
    <property type="entry name" value="AXONEMAL DYNEIN LIGHT INTERMEDIATE POLYPEPTIDE 1"/>
    <property type="match status" value="1"/>
</dbReference>
<dbReference type="KEGG" id="ptm:GSPATT00008236001"/>
<dbReference type="GeneID" id="5024869"/>
<evidence type="ECO:0000256" key="1">
    <source>
        <dbReference type="ARBA" id="ARBA00023017"/>
    </source>
</evidence>
<dbReference type="GO" id="GO:0030286">
    <property type="term" value="C:dynein complex"/>
    <property type="evidence" value="ECO:0007669"/>
    <property type="project" value="UniProtKB-KW"/>
</dbReference>
<protein>
    <recommendedName>
        <fullName evidence="8">Inner dynein arm light chain, axonemal</fullName>
    </recommendedName>
</protein>
<sequence>MEDFVPSLNSLVKYSTPVLVSVAGKNTGEKKDAQAKQQVRVNSPGRQEKMITQEILQQNLPPKEYRLKNGQLWVQTVLSTPATRIEVVQLQQELDKRLVQRGARETGICPIREELYEQCFDELIRQITIDCSQRGLLLVNSKRIPNSIAYGMRKMIDAEQKRTDKSNKIMFMDRECQELQKAVEDLEQKIQYTKKVETEKLQKESENHKNEIEKIRAYNNSLKDELGRLLEGRR</sequence>
<dbReference type="GO" id="GO:0045504">
    <property type="term" value="F:dynein heavy chain binding"/>
    <property type="evidence" value="ECO:0000318"/>
    <property type="project" value="GO_Central"/>
</dbReference>
<keyword evidence="1" id="KW-0243">Dynein</keyword>
<evidence type="ECO:0000313" key="6">
    <source>
        <dbReference type="EMBL" id="CAK71687.1"/>
    </source>
</evidence>
<dbReference type="Proteomes" id="UP000000600">
    <property type="component" value="Unassembled WGS sequence"/>
</dbReference>
<organism evidence="6 7">
    <name type="scientific">Paramecium tetraurelia</name>
    <dbReference type="NCBI Taxonomy" id="5888"/>
    <lineage>
        <taxon>Eukaryota</taxon>
        <taxon>Sar</taxon>
        <taxon>Alveolata</taxon>
        <taxon>Ciliophora</taxon>
        <taxon>Intramacronucleata</taxon>
        <taxon>Oligohymenophorea</taxon>
        <taxon>Peniculida</taxon>
        <taxon>Parameciidae</taxon>
        <taxon>Paramecium</taxon>
    </lineage>
</organism>
<evidence type="ECO:0000256" key="5">
    <source>
        <dbReference type="SAM" id="Coils"/>
    </source>
</evidence>
<dbReference type="Pfam" id="PF10211">
    <property type="entry name" value="Ax_dynein_light"/>
    <property type="match status" value="1"/>
</dbReference>
<proteinExistence type="inferred from homology"/>
<dbReference type="OMA" id="TIDCHER"/>
<evidence type="ECO:0000256" key="3">
    <source>
        <dbReference type="ARBA" id="ARBA00023175"/>
    </source>
</evidence>
<dbReference type="GO" id="GO:0005930">
    <property type="term" value="C:axoneme"/>
    <property type="evidence" value="ECO:0000318"/>
    <property type="project" value="GO_Central"/>
</dbReference>